<evidence type="ECO:0000256" key="16">
    <source>
        <dbReference type="PIRSR" id="PIRSR039102-3"/>
    </source>
</evidence>
<evidence type="ECO:0000256" key="2">
    <source>
        <dbReference type="ARBA" id="ARBA00010871"/>
    </source>
</evidence>
<accession>A0A1Y5F9G2</accession>
<evidence type="ECO:0000313" key="19">
    <source>
        <dbReference type="EMBL" id="OUR94856.1"/>
    </source>
</evidence>
<dbReference type="GO" id="GO:0005524">
    <property type="term" value="F:ATP binding"/>
    <property type="evidence" value="ECO:0007669"/>
    <property type="project" value="UniProtKB-UniRule"/>
</dbReference>
<dbReference type="GO" id="GO:0008360">
    <property type="term" value="P:regulation of cell shape"/>
    <property type="evidence" value="ECO:0007669"/>
    <property type="project" value="UniProtKB-KW"/>
</dbReference>
<dbReference type="PANTHER" id="PTHR23132:SF25">
    <property type="entry name" value="D-ALANINE--D-ALANINE LIGASE A"/>
    <property type="match status" value="1"/>
</dbReference>
<evidence type="ECO:0000256" key="15">
    <source>
        <dbReference type="PIRSR" id="PIRSR039102-2"/>
    </source>
</evidence>
<keyword evidence="10 16" id="KW-0464">Manganese</keyword>
<keyword evidence="3 13" id="KW-0436">Ligase</keyword>
<evidence type="ECO:0000256" key="14">
    <source>
        <dbReference type="PIRSR" id="PIRSR039102-1"/>
    </source>
</evidence>
<evidence type="ECO:0000256" key="13">
    <source>
        <dbReference type="HAMAP-Rule" id="MF_00047"/>
    </source>
</evidence>
<dbReference type="GO" id="GO:0005829">
    <property type="term" value="C:cytosol"/>
    <property type="evidence" value="ECO:0007669"/>
    <property type="project" value="TreeGrafter"/>
</dbReference>
<comment type="similarity">
    <text evidence="2 13">Belongs to the D-alanine--D-alanine ligase family.</text>
</comment>
<dbReference type="GO" id="GO:0071555">
    <property type="term" value="P:cell wall organization"/>
    <property type="evidence" value="ECO:0007669"/>
    <property type="project" value="UniProtKB-KW"/>
</dbReference>
<dbReference type="AlphaFoldDB" id="A0A1Y5F9G2"/>
<reference evidence="20" key="1">
    <citation type="journal article" date="2017" name="Proc. Natl. Acad. Sci. U.S.A.">
        <title>Simulation of Deepwater Horizon oil plume reveals substrate specialization within a complex community of hydrocarbon-degraders.</title>
        <authorList>
            <person name="Hu P."/>
            <person name="Dubinsky E.A."/>
            <person name="Probst A.J."/>
            <person name="Wang J."/>
            <person name="Sieber C.M.K."/>
            <person name="Tom L.M."/>
            <person name="Gardinali P."/>
            <person name="Banfield J.F."/>
            <person name="Atlas R.M."/>
            <person name="Andersen G.L."/>
        </authorList>
    </citation>
    <scope>NUCLEOTIDE SEQUENCE [LARGE SCALE GENOMIC DNA]</scope>
</reference>
<sequence length="329" mass="36965">MKNILLLCGGGGSEHDISLISADYILETLKFIEHFNVFKVEIMPNGDRIDQNGELCELRKAGELYYPKSKRSEKLHFAIPCIHGAPGENGIIQSIFELMGLPYLGAGPEASQLCFNKVSTKLWLDALGIANTPYIFLSELNDNSIKKTAKFFEEHKDIFIKAASQGSSVGCYQVTDAKEIEKTLENAFGLSQYVLIEKTLTARELEVSVYEHQGEIKTTLPGEIICPDGFYTFEEKYSKGSHTSTDIEAKNLSDEILSKIKTYSAMAFKGLKLRHLSRIDFFLTKDDEVYVNEINTFPGMNPISMFPKMMENDGVKFSQFLKNIIDSET</sequence>
<dbReference type="SUPFAM" id="SSF56059">
    <property type="entry name" value="Glutathione synthetase ATP-binding domain-like"/>
    <property type="match status" value="1"/>
</dbReference>
<evidence type="ECO:0000256" key="11">
    <source>
        <dbReference type="ARBA" id="ARBA00023316"/>
    </source>
</evidence>
<organism evidence="19 20">
    <name type="scientific">Halobacteriovorax marinus</name>
    <dbReference type="NCBI Taxonomy" id="97084"/>
    <lineage>
        <taxon>Bacteria</taxon>
        <taxon>Pseudomonadati</taxon>
        <taxon>Bdellovibrionota</taxon>
        <taxon>Bacteriovoracia</taxon>
        <taxon>Bacteriovoracales</taxon>
        <taxon>Halobacteriovoraceae</taxon>
        <taxon>Halobacteriovorax</taxon>
    </lineage>
</organism>
<comment type="pathway">
    <text evidence="13">Cell wall biogenesis; peptidoglycan biosynthesis.</text>
</comment>
<feature type="domain" description="ATP-grasp" evidence="18">
    <location>
        <begin position="121"/>
        <end position="326"/>
    </location>
</feature>
<comment type="cofactor">
    <cofactor evidence="16">
        <name>Mg(2+)</name>
        <dbReference type="ChEBI" id="CHEBI:18420"/>
    </cofactor>
    <cofactor evidence="16">
        <name>Mn(2+)</name>
        <dbReference type="ChEBI" id="CHEBI:29035"/>
    </cofactor>
    <text evidence="16">Binds 2 magnesium or manganese ions per subunit.</text>
</comment>
<feature type="binding site" evidence="16">
    <location>
        <position position="295"/>
    </location>
    <ligand>
        <name>Mg(2+)</name>
        <dbReference type="ChEBI" id="CHEBI:18420"/>
        <label>2</label>
    </ligand>
</feature>
<evidence type="ECO:0000256" key="17">
    <source>
        <dbReference type="PROSITE-ProRule" id="PRU00409"/>
    </source>
</evidence>
<dbReference type="HAMAP" id="MF_00047">
    <property type="entry name" value="Dala_Dala_lig"/>
    <property type="match status" value="1"/>
</dbReference>
<evidence type="ECO:0000256" key="12">
    <source>
        <dbReference type="ARBA" id="ARBA00047614"/>
    </source>
</evidence>
<dbReference type="InterPro" id="IPR005905">
    <property type="entry name" value="D_ala_D_ala"/>
</dbReference>
<keyword evidence="13" id="KW-0963">Cytoplasm</keyword>
<feature type="binding site" evidence="15">
    <location>
        <begin position="159"/>
        <end position="161"/>
    </location>
    <ligand>
        <name>ATP</name>
        <dbReference type="ChEBI" id="CHEBI:30616"/>
    </ligand>
</feature>
<evidence type="ECO:0000256" key="9">
    <source>
        <dbReference type="ARBA" id="ARBA00022984"/>
    </source>
</evidence>
<evidence type="ECO:0000256" key="10">
    <source>
        <dbReference type="ARBA" id="ARBA00023211"/>
    </source>
</evidence>
<dbReference type="InterPro" id="IPR011095">
    <property type="entry name" value="Dala_Dala_lig_C"/>
</dbReference>
<dbReference type="InterPro" id="IPR013815">
    <property type="entry name" value="ATP_grasp_subdomain_1"/>
</dbReference>
<dbReference type="PROSITE" id="PS00844">
    <property type="entry name" value="DALA_DALA_LIGASE_2"/>
    <property type="match status" value="1"/>
</dbReference>
<dbReference type="Gene3D" id="3.30.1490.20">
    <property type="entry name" value="ATP-grasp fold, A domain"/>
    <property type="match status" value="1"/>
</dbReference>
<dbReference type="PROSITE" id="PS50975">
    <property type="entry name" value="ATP_GRASP"/>
    <property type="match status" value="1"/>
</dbReference>
<comment type="catalytic activity">
    <reaction evidence="12 13">
        <text>2 D-alanine + ATP = D-alanyl-D-alanine + ADP + phosphate + H(+)</text>
        <dbReference type="Rhea" id="RHEA:11224"/>
        <dbReference type="ChEBI" id="CHEBI:15378"/>
        <dbReference type="ChEBI" id="CHEBI:30616"/>
        <dbReference type="ChEBI" id="CHEBI:43474"/>
        <dbReference type="ChEBI" id="CHEBI:57416"/>
        <dbReference type="ChEBI" id="CHEBI:57822"/>
        <dbReference type="ChEBI" id="CHEBI:456216"/>
        <dbReference type="EC" id="6.3.2.4"/>
    </reaction>
</comment>
<dbReference type="Pfam" id="PF07478">
    <property type="entry name" value="Dala_Dala_lig_C"/>
    <property type="match status" value="1"/>
</dbReference>
<protein>
    <recommendedName>
        <fullName evidence="13">D-alanine--D-alanine ligase</fullName>
        <ecNumber evidence="13">6.3.2.4</ecNumber>
    </recommendedName>
    <alternativeName>
        <fullName evidence="13">D-Ala-D-Ala ligase</fullName>
    </alternativeName>
    <alternativeName>
        <fullName evidence="13">D-alanylalanine synthetase</fullName>
    </alternativeName>
</protein>
<dbReference type="GO" id="GO:0008716">
    <property type="term" value="F:D-alanine-D-alanine ligase activity"/>
    <property type="evidence" value="ECO:0007669"/>
    <property type="project" value="UniProtKB-UniRule"/>
</dbReference>
<feature type="active site" evidence="14">
    <location>
        <position position="304"/>
    </location>
</feature>
<evidence type="ECO:0000256" key="3">
    <source>
        <dbReference type="ARBA" id="ARBA00022598"/>
    </source>
</evidence>
<keyword evidence="11 13" id="KW-0961">Cell wall biogenesis/degradation</keyword>
<feature type="binding site" evidence="15">
    <location>
        <begin position="197"/>
        <end position="204"/>
    </location>
    <ligand>
        <name>ATP</name>
        <dbReference type="ChEBI" id="CHEBI:30616"/>
    </ligand>
</feature>
<gene>
    <name evidence="13" type="primary">ddl</name>
    <name evidence="19" type="ORF">A9Q84_17260</name>
</gene>
<feature type="binding site" evidence="15">
    <location>
        <begin position="167"/>
        <end position="168"/>
    </location>
    <ligand>
        <name>ATP</name>
        <dbReference type="ChEBI" id="CHEBI:30616"/>
    </ligand>
</feature>
<dbReference type="Proteomes" id="UP000196531">
    <property type="component" value="Unassembled WGS sequence"/>
</dbReference>
<evidence type="ECO:0000259" key="18">
    <source>
        <dbReference type="PROSITE" id="PS50975"/>
    </source>
</evidence>
<dbReference type="PANTHER" id="PTHR23132">
    <property type="entry name" value="D-ALANINE--D-ALANINE LIGASE"/>
    <property type="match status" value="1"/>
</dbReference>
<keyword evidence="8 13" id="KW-0133">Cell shape</keyword>
<keyword evidence="7 16" id="KW-0460">Magnesium</keyword>
<keyword evidence="5 15" id="KW-0547">Nucleotide-binding</keyword>
<evidence type="ECO:0000256" key="1">
    <source>
        <dbReference type="ARBA" id="ARBA00001936"/>
    </source>
</evidence>
<evidence type="ECO:0000256" key="5">
    <source>
        <dbReference type="ARBA" id="ARBA00022741"/>
    </source>
</evidence>
<dbReference type="UniPathway" id="UPA00219"/>
<dbReference type="EC" id="6.3.2.4" evidence="13"/>
<comment type="subcellular location">
    <subcellularLocation>
        <location evidence="13">Cytoplasm</location>
    </subcellularLocation>
</comment>
<dbReference type="GO" id="GO:0009252">
    <property type="term" value="P:peptidoglycan biosynthetic process"/>
    <property type="evidence" value="ECO:0007669"/>
    <property type="project" value="UniProtKB-UniRule"/>
</dbReference>
<dbReference type="Gene3D" id="3.30.470.20">
    <property type="entry name" value="ATP-grasp fold, B domain"/>
    <property type="match status" value="1"/>
</dbReference>
<keyword evidence="9 13" id="KW-0573">Peptidoglycan synthesis</keyword>
<feature type="binding site" evidence="16">
    <location>
        <position position="293"/>
    </location>
    <ligand>
        <name>Mg(2+)</name>
        <dbReference type="ChEBI" id="CHEBI:18420"/>
        <label>1</label>
    </ligand>
</feature>
<feature type="binding site" evidence="15">
    <location>
        <position position="117"/>
    </location>
    <ligand>
        <name>ATP</name>
        <dbReference type="ChEBI" id="CHEBI:30616"/>
    </ligand>
</feature>
<comment type="caution">
    <text evidence="19">The sequence shown here is derived from an EMBL/GenBank/DDBJ whole genome shotgun (WGS) entry which is preliminary data.</text>
</comment>
<keyword evidence="4 16" id="KW-0479">Metal-binding</keyword>
<comment type="function">
    <text evidence="13">Cell wall formation.</text>
</comment>
<dbReference type="InterPro" id="IPR011127">
    <property type="entry name" value="Dala_Dala_lig_N"/>
</dbReference>
<dbReference type="InterPro" id="IPR016185">
    <property type="entry name" value="PreATP-grasp_dom_sf"/>
</dbReference>
<comment type="cofactor">
    <cofactor evidence="1">
        <name>Mn(2+)</name>
        <dbReference type="ChEBI" id="CHEBI:29035"/>
    </cofactor>
</comment>
<dbReference type="EMBL" id="MAAO01000010">
    <property type="protein sequence ID" value="OUR94856.1"/>
    <property type="molecule type" value="Genomic_DNA"/>
</dbReference>
<feature type="binding site" evidence="15">
    <location>
        <begin position="292"/>
        <end position="293"/>
    </location>
    <ligand>
        <name>ATP</name>
        <dbReference type="ChEBI" id="CHEBI:30616"/>
    </ligand>
</feature>
<dbReference type="InterPro" id="IPR000291">
    <property type="entry name" value="D-Ala_lig_Van_CS"/>
</dbReference>
<dbReference type="NCBIfam" id="TIGR01205">
    <property type="entry name" value="D_ala_D_alaTIGR"/>
    <property type="match status" value="1"/>
</dbReference>
<evidence type="ECO:0000256" key="8">
    <source>
        <dbReference type="ARBA" id="ARBA00022960"/>
    </source>
</evidence>
<feature type="binding site" evidence="16">
    <location>
        <position position="293"/>
    </location>
    <ligand>
        <name>Mg(2+)</name>
        <dbReference type="ChEBI" id="CHEBI:18420"/>
        <label>2</label>
    </ligand>
</feature>
<dbReference type="SUPFAM" id="SSF52440">
    <property type="entry name" value="PreATP-grasp domain"/>
    <property type="match status" value="1"/>
</dbReference>
<dbReference type="GO" id="GO:0046872">
    <property type="term" value="F:metal ion binding"/>
    <property type="evidence" value="ECO:0007669"/>
    <property type="project" value="UniProtKB-KW"/>
</dbReference>
<evidence type="ECO:0000313" key="20">
    <source>
        <dbReference type="Proteomes" id="UP000196531"/>
    </source>
</evidence>
<dbReference type="NCBIfam" id="NF002527">
    <property type="entry name" value="PRK01966.1-3"/>
    <property type="match status" value="1"/>
</dbReference>
<name>A0A1Y5F9G2_9BACT</name>
<evidence type="ECO:0000256" key="6">
    <source>
        <dbReference type="ARBA" id="ARBA00022840"/>
    </source>
</evidence>
<proteinExistence type="inferred from homology"/>
<dbReference type="InterPro" id="IPR011761">
    <property type="entry name" value="ATP-grasp"/>
</dbReference>
<keyword evidence="6 17" id="KW-0067">ATP-binding</keyword>
<feature type="binding site" evidence="16">
    <location>
        <position position="280"/>
    </location>
    <ligand>
        <name>Mg(2+)</name>
        <dbReference type="ChEBI" id="CHEBI:18420"/>
        <label>1</label>
    </ligand>
</feature>
<feature type="active site" evidence="14">
    <location>
        <position position="167"/>
    </location>
</feature>
<evidence type="ECO:0000256" key="4">
    <source>
        <dbReference type="ARBA" id="ARBA00022723"/>
    </source>
</evidence>
<dbReference type="PROSITE" id="PS00843">
    <property type="entry name" value="DALA_DALA_LIGASE_1"/>
    <property type="match status" value="1"/>
</dbReference>
<dbReference type="Gene3D" id="3.40.50.20">
    <property type="match status" value="1"/>
</dbReference>
<dbReference type="Pfam" id="PF01820">
    <property type="entry name" value="Dala_Dala_lig_N"/>
    <property type="match status" value="1"/>
</dbReference>
<dbReference type="PIRSF" id="PIRSF039102">
    <property type="entry name" value="Ddl/VanB"/>
    <property type="match status" value="1"/>
</dbReference>
<evidence type="ECO:0000256" key="7">
    <source>
        <dbReference type="ARBA" id="ARBA00022842"/>
    </source>
</evidence>
<feature type="active site" evidence="14">
    <location>
        <position position="14"/>
    </location>
</feature>